<evidence type="ECO:0000313" key="2">
    <source>
        <dbReference type="Proteomes" id="UP000365807"/>
    </source>
</evidence>
<sequence length="60" mass="6976">MSQEEKFLECLAKATKGKKDLSNFEVLEFAFSIFCCLDNYIQNNKARDKKILKLLKGDEK</sequence>
<organism evidence="1 2">
    <name type="scientific">Campylobacter coli</name>
    <dbReference type="NCBI Taxonomy" id="195"/>
    <lineage>
        <taxon>Bacteria</taxon>
        <taxon>Pseudomonadati</taxon>
        <taxon>Campylobacterota</taxon>
        <taxon>Epsilonproteobacteria</taxon>
        <taxon>Campylobacterales</taxon>
        <taxon>Campylobacteraceae</taxon>
        <taxon>Campylobacter</taxon>
    </lineage>
</organism>
<protein>
    <submittedName>
        <fullName evidence="1">Uncharacterized protein</fullName>
    </submittedName>
</protein>
<dbReference type="EMBL" id="AACGFG010000001">
    <property type="protein sequence ID" value="EAK4357521.1"/>
    <property type="molecule type" value="Genomic_DNA"/>
</dbReference>
<dbReference type="Proteomes" id="UP000365807">
    <property type="component" value="Unassembled WGS sequence"/>
</dbReference>
<comment type="caution">
    <text evidence="1">The sequence shown here is derived from an EMBL/GenBank/DDBJ whole genome shotgun (WGS) entry which is preliminary data.</text>
</comment>
<accession>A0A3Z8KKB5</accession>
<reference evidence="1 2" key="1">
    <citation type="submission" date="2018-06" db="EMBL/GenBank/DDBJ databases">
        <authorList>
            <consortium name="NARMS: The National Antimicrobial Resistance Monitoring System"/>
        </authorList>
    </citation>
    <scope>NUCLEOTIDE SEQUENCE [LARGE SCALE GENOMIC DNA]</scope>
    <source>
        <strain evidence="1 2">FSIS11807978</strain>
    </source>
</reference>
<dbReference type="AlphaFoldDB" id="A0A3Z8KKB5"/>
<evidence type="ECO:0000313" key="1">
    <source>
        <dbReference type="EMBL" id="EAK4357521.1"/>
    </source>
</evidence>
<proteinExistence type="predicted"/>
<dbReference type="RefSeq" id="WP_002795990.1">
    <property type="nucleotide sequence ID" value="NZ_CAKOEK010000041.1"/>
</dbReference>
<gene>
    <name evidence="1" type="ORF">C6T04_01055</name>
</gene>
<name>A0A3Z8KKB5_CAMCO</name>